<evidence type="ECO:0000313" key="6">
    <source>
        <dbReference type="Proteomes" id="UP000215999"/>
    </source>
</evidence>
<feature type="domain" description="GFO/IDH/MocA-like oxidoreductase" evidence="4">
    <location>
        <begin position="133"/>
        <end position="245"/>
    </location>
</feature>
<comment type="similarity">
    <text evidence="1">Belongs to the Gfo/Idh/MocA family.</text>
</comment>
<dbReference type="Pfam" id="PF01408">
    <property type="entry name" value="GFO_IDH_MocA"/>
    <property type="match status" value="1"/>
</dbReference>
<keyword evidence="6" id="KW-1185">Reference proteome</keyword>
<dbReference type="Gene3D" id="3.40.50.720">
    <property type="entry name" value="NAD(P)-binding Rossmann-like Domain"/>
    <property type="match status" value="1"/>
</dbReference>
<dbReference type="RefSeq" id="WP_094958166.1">
    <property type="nucleotide sequence ID" value="NZ_NOIF01000152.1"/>
</dbReference>
<organism evidence="5 6">
    <name type="scientific">Photobacterium sanguinicancri</name>
    <dbReference type="NCBI Taxonomy" id="875932"/>
    <lineage>
        <taxon>Bacteria</taxon>
        <taxon>Pseudomonadati</taxon>
        <taxon>Pseudomonadota</taxon>
        <taxon>Gammaproteobacteria</taxon>
        <taxon>Vibrionales</taxon>
        <taxon>Vibrionaceae</taxon>
        <taxon>Photobacterium</taxon>
    </lineage>
</organism>
<dbReference type="InterPro" id="IPR055170">
    <property type="entry name" value="GFO_IDH_MocA-like_dom"/>
</dbReference>
<reference evidence="5 6" key="1">
    <citation type="journal article" date="2016" name="Antonie Van Leeuwenhoek">
        <title>Photobacterium sanguinicancri sp. nov. isolated from marine animals.</title>
        <authorList>
            <person name="Gomez-Gil B."/>
            <person name="Roque A."/>
            <person name="Rotllant G."/>
            <person name="Romalde J.L."/>
            <person name="Doce A."/>
            <person name="Eggermont M."/>
            <person name="Defoirdt T."/>
        </authorList>
    </citation>
    <scope>NUCLEOTIDE SEQUENCE [LARGE SCALE GENOMIC DNA]</scope>
    <source>
        <strain evidence="5 6">CAIM 1827</strain>
    </source>
</reference>
<protein>
    <submittedName>
        <fullName evidence="5">Oxidoreductase</fullName>
    </submittedName>
</protein>
<dbReference type="SUPFAM" id="SSF55347">
    <property type="entry name" value="Glyceraldehyde-3-phosphate dehydrogenase-like, C-terminal domain"/>
    <property type="match status" value="1"/>
</dbReference>
<dbReference type="SUPFAM" id="SSF51735">
    <property type="entry name" value="NAD(P)-binding Rossmann-fold domains"/>
    <property type="match status" value="1"/>
</dbReference>
<dbReference type="InterPro" id="IPR036291">
    <property type="entry name" value="NAD(P)-bd_dom_sf"/>
</dbReference>
<dbReference type="Gene3D" id="3.30.360.10">
    <property type="entry name" value="Dihydrodipicolinate Reductase, domain 2"/>
    <property type="match status" value="1"/>
</dbReference>
<dbReference type="PANTHER" id="PTHR22604">
    <property type="entry name" value="OXIDOREDUCTASES"/>
    <property type="match status" value="1"/>
</dbReference>
<dbReference type="InterPro" id="IPR000683">
    <property type="entry name" value="Gfo/Idh/MocA-like_OxRdtase_N"/>
</dbReference>
<sequence>MKWGILGTSFISGVMADAINADQASELYAVAGRSPTNVAAFAKQYGVAQTYMDFDALLQDEQVDIVYIALPNHLHHEFTIKAAARGKAILCEKSLSVDMEKSALALEAVKQHNVFFAEGLMYLHHPLSASLLDILSSGEIGELRSVQASYIAAIAQFVNPESKGALYNLGCYPVSLLHLVGKTMLGDNAFADRTMNAVGRKGDDGNVCESTLLMTFGEQQSASIHTAEDHGLKHHFTVLGSKGCVTMVSNPWLPTRENKLSVEVYETSEREVNLSAQGDAFSYQVRQVREAVAAGHKVLVKPCATPEDSYQIMQLLTEWESAAVSSNN</sequence>
<evidence type="ECO:0000259" key="4">
    <source>
        <dbReference type="Pfam" id="PF22725"/>
    </source>
</evidence>
<comment type="caution">
    <text evidence="5">The sequence shown here is derived from an EMBL/GenBank/DDBJ whole genome shotgun (WGS) entry which is preliminary data.</text>
</comment>
<name>A0ABX4FUB2_9GAMM</name>
<dbReference type="Proteomes" id="UP000215999">
    <property type="component" value="Unassembled WGS sequence"/>
</dbReference>
<evidence type="ECO:0000256" key="1">
    <source>
        <dbReference type="ARBA" id="ARBA00010928"/>
    </source>
</evidence>
<evidence type="ECO:0000259" key="3">
    <source>
        <dbReference type="Pfam" id="PF01408"/>
    </source>
</evidence>
<feature type="domain" description="Gfo/Idh/MocA-like oxidoreductase N-terminal" evidence="3">
    <location>
        <begin position="2"/>
        <end position="116"/>
    </location>
</feature>
<dbReference type="PANTHER" id="PTHR22604:SF105">
    <property type="entry name" value="TRANS-1,2-DIHYDROBENZENE-1,2-DIOL DEHYDROGENASE"/>
    <property type="match status" value="1"/>
</dbReference>
<evidence type="ECO:0000256" key="2">
    <source>
        <dbReference type="ARBA" id="ARBA00023002"/>
    </source>
</evidence>
<dbReference type="InterPro" id="IPR050984">
    <property type="entry name" value="Gfo/Idh/MocA_domain"/>
</dbReference>
<gene>
    <name evidence="5" type="ORF">ASV53_18400</name>
</gene>
<dbReference type="EMBL" id="NOIF01000152">
    <property type="protein sequence ID" value="OZS42453.1"/>
    <property type="molecule type" value="Genomic_DNA"/>
</dbReference>
<evidence type="ECO:0000313" key="5">
    <source>
        <dbReference type="EMBL" id="OZS42453.1"/>
    </source>
</evidence>
<proteinExistence type="inferred from homology"/>
<dbReference type="Pfam" id="PF22725">
    <property type="entry name" value="GFO_IDH_MocA_C3"/>
    <property type="match status" value="1"/>
</dbReference>
<keyword evidence="2" id="KW-0560">Oxidoreductase</keyword>
<accession>A0ABX4FUB2</accession>